<comment type="caution">
    <text evidence="1">The sequence shown here is derived from an EMBL/GenBank/DDBJ whole genome shotgun (WGS) entry which is preliminary data.</text>
</comment>
<evidence type="ECO:0000313" key="2">
    <source>
        <dbReference type="Proteomes" id="UP001595075"/>
    </source>
</evidence>
<organism evidence="1 2">
    <name type="scientific">Oculimacula yallundae</name>
    <dbReference type="NCBI Taxonomy" id="86028"/>
    <lineage>
        <taxon>Eukaryota</taxon>
        <taxon>Fungi</taxon>
        <taxon>Dikarya</taxon>
        <taxon>Ascomycota</taxon>
        <taxon>Pezizomycotina</taxon>
        <taxon>Leotiomycetes</taxon>
        <taxon>Helotiales</taxon>
        <taxon>Ploettnerulaceae</taxon>
        <taxon>Oculimacula</taxon>
    </lineage>
</organism>
<sequence length="48" mass="5724">MKLEDLATLHTEFGMAIKLKRTLKEVKFFEAREKMSEIKRIKLAEEIE</sequence>
<evidence type="ECO:0000313" key="1">
    <source>
        <dbReference type="EMBL" id="KAL2074207.1"/>
    </source>
</evidence>
<keyword evidence="2" id="KW-1185">Reference proteome</keyword>
<dbReference type="Proteomes" id="UP001595075">
    <property type="component" value="Unassembled WGS sequence"/>
</dbReference>
<name>A0ABR4CX95_9HELO</name>
<reference evidence="1 2" key="1">
    <citation type="journal article" date="2024" name="Commun. Biol.">
        <title>Comparative genomic analysis of thermophilic fungi reveals convergent evolutionary adaptations and gene losses.</title>
        <authorList>
            <person name="Steindorff A.S."/>
            <person name="Aguilar-Pontes M.V."/>
            <person name="Robinson A.J."/>
            <person name="Andreopoulos B."/>
            <person name="LaButti K."/>
            <person name="Kuo A."/>
            <person name="Mondo S."/>
            <person name="Riley R."/>
            <person name="Otillar R."/>
            <person name="Haridas S."/>
            <person name="Lipzen A."/>
            <person name="Grimwood J."/>
            <person name="Schmutz J."/>
            <person name="Clum A."/>
            <person name="Reid I.D."/>
            <person name="Moisan M.C."/>
            <person name="Butler G."/>
            <person name="Nguyen T.T.M."/>
            <person name="Dewar K."/>
            <person name="Conant G."/>
            <person name="Drula E."/>
            <person name="Henrissat B."/>
            <person name="Hansel C."/>
            <person name="Singer S."/>
            <person name="Hutchinson M.I."/>
            <person name="de Vries R.P."/>
            <person name="Natvig D.O."/>
            <person name="Powell A.J."/>
            <person name="Tsang A."/>
            <person name="Grigoriev I.V."/>
        </authorList>
    </citation>
    <scope>NUCLEOTIDE SEQUENCE [LARGE SCALE GENOMIC DNA]</scope>
    <source>
        <strain evidence="1 2">CBS 494.80</strain>
    </source>
</reference>
<accession>A0ABR4CX95</accession>
<proteinExistence type="predicted"/>
<gene>
    <name evidence="1" type="ORF">VTL71DRAFT_7985</name>
</gene>
<protein>
    <submittedName>
        <fullName evidence="1">Uncharacterized protein</fullName>
    </submittedName>
</protein>
<dbReference type="EMBL" id="JAZHXI010000002">
    <property type="protein sequence ID" value="KAL2074207.1"/>
    <property type="molecule type" value="Genomic_DNA"/>
</dbReference>